<proteinExistence type="predicted"/>
<reference evidence="2" key="1">
    <citation type="submission" date="2018-02" db="EMBL/GenBank/DDBJ databases">
        <title>Rhizophora mucronata_Transcriptome.</title>
        <authorList>
            <person name="Meera S.P."/>
            <person name="Sreeshan A."/>
            <person name="Augustine A."/>
        </authorList>
    </citation>
    <scope>NUCLEOTIDE SEQUENCE</scope>
    <source>
        <tissue evidence="2">Leaf</tissue>
    </source>
</reference>
<name>A0A2P2QEV5_RHIMU</name>
<feature type="transmembrane region" description="Helical" evidence="1">
    <location>
        <begin position="20"/>
        <end position="42"/>
    </location>
</feature>
<dbReference type="EMBL" id="GGEC01084992">
    <property type="protein sequence ID" value="MBX65476.1"/>
    <property type="molecule type" value="Transcribed_RNA"/>
</dbReference>
<accession>A0A2P2QEV5</accession>
<dbReference type="AlphaFoldDB" id="A0A2P2QEV5"/>
<keyword evidence="1" id="KW-0472">Membrane</keyword>
<keyword evidence="1" id="KW-0812">Transmembrane</keyword>
<protein>
    <submittedName>
        <fullName evidence="2">Uncharacterized protein</fullName>
    </submittedName>
</protein>
<sequence length="54" mass="6633">MRGIPRRMKRKHHGHRTPQLKWKLMMWVAVIKMMMTLVTVTINQDNWYRLNISV</sequence>
<evidence type="ECO:0000313" key="2">
    <source>
        <dbReference type="EMBL" id="MBX65476.1"/>
    </source>
</evidence>
<organism evidence="2">
    <name type="scientific">Rhizophora mucronata</name>
    <name type="common">Asiatic mangrove</name>
    <dbReference type="NCBI Taxonomy" id="61149"/>
    <lineage>
        <taxon>Eukaryota</taxon>
        <taxon>Viridiplantae</taxon>
        <taxon>Streptophyta</taxon>
        <taxon>Embryophyta</taxon>
        <taxon>Tracheophyta</taxon>
        <taxon>Spermatophyta</taxon>
        <taxon>Magnoliopsida</taxon>
        <taxon>eudicotyledons</taxon>
        <taxon>Gunneridae</taxon>
        <taxon>Pentapetalae</taxon>
        <taxon>rosids</taxon>
        <taxon>fabids</taxon>
        <taxon>Malpighiales</taxon>
        <taxon>Rhizophoraceae</taxon>
        <taxon>Rhizophora</taxon>
    </lineage>
</organism>
<keyword evidence="1" id="KW-1133">Transmembrane helix</keyword>
<evidence type="ECO:0000256" key="1">
    <source>
        <dbReference type="SAM" id="Phobius"/>
    </source>
</evidence>